<dbReference type="Proteomes" id="UP001140011">
    <property type="component" value="Unassembled WGS sequence"/>
</dbReference>
<feature type="chain" id="PRO_5040906830" description="Tyrosinase copper-binding domain-containing protein" evidence="4">
    <location>
        <begin position="19"/>
        <end position="474"/>
    </location>
</feature>
<dbReference type="EMBL" id="JANBUH010000043">
    <property type="protein sequence ID" value="KAJ2755904.1"/>
    <property type="molecule type" value="Genomic_DNA"/>
</dbReference>
<gene>
    <name evidence="6" type="ORF">GGI19_001283</name>
</gene>
<keyword evidence="2" id="KW-0186">Copper</keyword>
<dbReference type="InterPro" id="IPR008922">
    <property type="entry name" value="Di-copper_centre_dom_sf"/>
</dbReference>
<evidence type="ECO:0000259" key="5">
    <source>
        <dbReference type="Pfam" id="PF00264"/>
    </source>
</evidence>
<dbReference type="Pfam" id="PF00264">
    <property type="entry name" value="Tyrosinase"/>
    <property type="match status" value="1"/>
</dbReference>
<feature type="region of interest" description="Disordered" evidence="3">
    <location>
        <begin position="300"/>
        <end position="376"/>
    </location>
</feature>
<evidence type="ECO:0000313" key="7">
    <source>
        <dbReference type="Proteomes" id="UP001140011"/>
    </source>
</evidence>
<evidence type="ECO:0000313" key="6">
    <source>
        <dbReference type="EMBL" id="KAJ2755904.1"/>
    </source>
</evidence>
<dbReference type="InterPro" id="IPR050316">
    <property type="entry name" value="Tyrosinase/Hemocyanin"/>
</dbReference>
<evidence type="ECO:0000256" key="3">
    <source>
        <dbReference type="SAM" id="MobiDB-lite"/>
    </source>
</evidence>
<accession>A0A9W8LDM7</accession>
<comment type="caution">
    <text evidence="6">The sequence shown here is derived from an EMBL/GenBank/DDBJ whole genome shotgun (WGS) entry which is preliminary data.</text>
</comment>
<feature type="signal peptide" evidence="4">
    <location>
        <begin position="1"/>
        <end position="18"/>
    </location>
</feature>
<feature type="compositionally biased region" description="Low complexity" evidence="3">
    <location>
        <begin position="307"/>
        <end position="372"/>
    </location>
</feature>
<name>A0A9W8LDM7_9FUNG</name>
<dbReference type="SUPFAM" id="SSF48056">
    <property type="entry name" value="Di-copper centre-containing domain"/>
    <property type="match status" value="1"/>
</dbReference>
<dbReference type="InterPro" id="IPR002227">
    <property type="entry name" value="Tyrosinase_Cu-bd"/>
</dbReference>
<dbReference type="AlphaFoldDB" id="A0A9W8LDM7"/>
<evidence type="ECO:0000256" key="4">
    <source>
        <dbReference type="SAM" id="SignalP"/>
    </source>
</evidence>
<keyword evidence="7" id="KW-1185">Reference proteome</keyword>
<keyword evidence="4" id="KW-0732">Signal</keyword>
<feature type="domain" description="Tyrosinase copper-binding" evidence="5">
    <location>
        <begin position="77"/>
        <end position="246"/>
    </location>
</feature>
<dbReference type="PANTHER" id="PTHR11474">
    <property type="entry name" value="TYROSINASE FAMILY MEMBER"/>
    <property type="match status" value="1"/>
</dbReference>
<organism evidence="6 7">
    <name type="scientific">Coemansia pectinata</name>
    <dbReference type="NCBI Taxonomy" id="1052879"/>
    <lineage>
        <taxon>Eukaryota</taxon>
        <taxon>Fungi</taxon>
        <taxon>Fungi incertae sedis</taxon>
        <taxon>Zoopagomycota</taxon>
        <taxon>Kickxellomycotina</taxon>
        <taxon>Kickxellomycetes</taxon>
        <taxon>Kickxellales</taxon>
        <taxon>Kickxellaceae</taxon>
        <taxon>Coemansia</taxon>
    </lineage>
</organism>
<dbReference type="OrthoDB" id="6132182at2759"/>
<reference evidence="6" key="1">
    <citation type="submission" date="2022-07" db="EMBL/GenBank/DDBJ databases">
        <title>Phylogenomic reconstructions and comparative analyses of Kickxellomycotina fungi.</title>
        <authorList>
            <person name="Reynolds N.K."/>
            <person name="Stajich J.E."/>
            <person name="Barry K."/>
            <person name="Grigoriev I.V."/>
            <person name="Crous P."/>
            <person name="Smith M.E."/>
        </authorList>
    </citation>
    <scope>NUCLEOTIDE SEQUENCE</scope>
    <source>
        <strain evidence="6">BCRC 34297</strain>
    </source>
</reference>
<dbReference type="GO" id="GO:0016491">
    <property type="term" value="F:oxidoreductase activity"/>
    <property type="evidence" value="ECO:0007669"/>
    <property type="project" value="InterPro"/>
</dbReference>
<evidence type="ECO:0000256" key="1">
    <source>
        <dbReference type="ARBA" id="ARBA00022723"/>
    </source>
</evidence>
<protein>
    <recommendedName>
        <fullName evidence="5">Tyrosinase copper-binding domain-containing protein</fullName>
    </recommendedName>
</protein>
<dbReference type="PANTHER" id="PTHR11474:SF126">
    <property type="entry name" value="TYROSINASE-LIKE PROTEIN TYR-1-RELATED"/>
    <property type="match status" value="1"/>
</dbReference>
<keyword evidence="1" id="KW-0479">Metal-binding</keyword>
<dbReference type="GO" id="GO:0046872">
    <property type="term" value="F:metal ion binding"/>
    <property type="evidence" value="ECO:0007669"/>
    <property type="project" value="UniProtKB-KW"/>
</dbReference>
<sequence>MKISISLVFAALVSLSQGQGQTQGQTQAQPGGSTPATCTNMRVRRNAATLSTQEWQNIGNVVARMAQDGWVGRFGASHDRLFSRVHGNTCFFPFHRRYILEYENIGRTYDPNFVVPYWDATQSARNPMADPLLSANALGTNGQGGDNCLADGIQGNSQLTYPNQHCLRRVYDNNGSIRQWYAPEIISSYIQSDTSLARFREDIEYSLHGAVHLGMGGDMNSGYAAQDFSFMVHHANLDRLWWDWQNTHNSYLMYDGNGSNGPASLSDMIPEDSSVPFNGATVESVMVLGYGNVCYTYDSSPSPPQSYPAAGGSAPVNNATPQQQQQNQQPNTQQQPNQQQPNQQQPNQQQPNQQQPNQQQRQPPNSNSNRRPVLSGSSNMANRILENSGIQGALGSSAVSRFFPGLNGWRAPNRRRSYQEKKVSGCGEPIPFPPRLTPEWVKMHGYDADRVEMFHKHACEIVEVLNNSTYKSPY</sequence>
<proteinExistence type="predicted"/>
<evidence type="ECO:0000256" key="2">
    <source>
        <dbReference type="ARBA" id="ARBA00023008"/>
    </source>
</evidence>
<dbReference type="PRINTS" id="PR00092">
    <property type="entry name" value="TYROSINASE"/>
</dbReference>
<dbReference type="Gene3D" id="1.10.1280.10">
    <property type="entry name" value="Di-copper center containing domain from catechol oxidase"/>
    <property type="match status" value="1"/>
</dbReference>